<reference evidence="1" key="1">
    <citation type="submission" date="2021-03" db="EMBL/GenBank/DDBJ databases">
        <title>Comparative genomics and phylogenomic investigation of the class Geoglossomycetes provide insights into ecological specialization and systematics.</title>
        <authorList>
            <person name="Melie T."/>
            <person name="Pirro S."/>
            <person name="Miller A.N."/>
            <person name="Quandt A."/>
        </authorList>
    </citation>
    <scope>NUCLEOTIDE SEQUENCE</scope>
    <source>
        <strain evidence="1">CAQ_001_2017</strain>
    </source>
</reference>
<dbReference type="Gene3D" id="2.60.270.50">
    <property type="match status" value="1"/>
</dbReference>
<name>A0A9P8RS87_9PEZI</name>
<proteinExistence type="predicted"/>
<dbReference type="Gene3D" id="2.120.10.70">
    <property type="entry name" value="Fucose-specific lectin"/>
    <property type="match status" value="1"/>
</dbReference>
<organism evidence="1 2">
    <name type="scientific">Trichoglossum hirsutum</name>
    <dbReference type="NCBI Taxonomy" id="265104"/>
    <lineage>
        <taxon>Eukaryota</taxon>
        <taxon>Fungi</taxon>
        <taxon>Dikarya</taxon>
        <taxon>Ascomycota</taxon>
        <taxon>Pezizomycotina</taxon>
        <taxon>Geoglossomycetes</taxon>
        <taxon>Geoglossales</taxon>
        <taxon>Geoglossaceae</taxon>
        <taxon>Trichoglossum</taxon>
    </lineage>
</organism>
<keyword evidence="2" id="KW-1185">Reference proteome</keyword>
<evidence type="ECO:0008006" key="3">
    <source>
        <dbReference type="Google" id="ProtNLM"/>
    </source>
</evidence>
<dbReference type="AlphaFoldDB" id="A0A9P8RS87"/>
<protein>
    <recommendedName>
        <fullName evidence="3">Fucose-specific lectin</fullName>
    </recommendedName>
</protein>
<dbReference type="EMBL" id="JAGHQM010000184">
    <property type="protein sequence ID" value="KAH0564750.1"/>
    <property type="molecule type" value="Genomic_DNA"/>
</dbReference>
<evidence type="ECO:0000313" key="2">
    <source>
        <dbReference type="Proteomes" id="UP000750711"/>
    </source>
</evidence>
<accession>A0A9P8RS87</accession>
<dbReference type="SUPFAM" id="SSF89372">
    <property type="entry name" value="Fucose-specific lectin"/>
    <property type="match status" value="1"/>
</dbReference>
<gene>
    <name evidence="1" type="ORF">GP486_001859</name>
</gene>
<sequence length="458" mass="51538">MAAEIGLAAVHLLPEVAGTIFEWYNLSHEGGKFGFDNVQVKIINHTDMKLRRTNCGSDECYWGYTDNGQSQYHTEPAEFINPRSSTHGTASRNGLGHLISSVQYTPEGSNDPICNIWFNNPFAGADDAKVYSSGEWTNRGYAVQYIEESKGQNYWFTVVIYEKLSTPGGDQRVPDRFLSESPSPVVRDGKIYCFTRGHDNDRLWYTVYEDLGNGNWQWRRDTDCITGLACSPSAVLYKDKIFIFHQDHGMAGELYFDAIGPNDVRDGDKRVSTHDSWMSFSPSAVVYDDKLWVFYHGQGQDGTLRYNIWNGNSWEGEQRVPAGISESPSAVVYDNRLFVFYQGANRSSTLWFSEFKSTGKGGRGTWTGNTQVPGLMMSSSPSAVTINNRIYIFHRAAANGKSLWGIVYTMGKFSADDEFFDMAMANSPGAVLFNNKIYCFHQGQEGSNSLWYKTITPR</sequence>
<dbReference type="Proteomes" id="UP000750711">
    <property type="component" value="Unassembled WGS sequence"/>
</dbReference>
<evidence type="ECO:0000313" key="1">
    <source>
        <dbReference type="EMBL" id="KAH0564750.1"/>
    </source>
</evidence>
<comment type="caution">
    <text evidence="1">The sequence shown here is derived from an EMBL/GenBank/DDBJ whole genome shotgun (WGS) entry which is preliminary data.</text>
</comment>